<dbReference type="KEGG" id="fmu:J7337_008145"/>
<accession>A0A9P8ILX9</accession>
<name>A0A9P8ILX9_9HYPO</name>
<comment type="caution">
    <text evidence="2">The sequence shown here is derived from an EMBL/GenBank/DDBJ whole genome shotgun (WGS) entry which is preliminary data.</text>
</comment>
<gene>
    <name evidence="2" type="ORF">J7337_008145</name>
</gene>
<evidence type="ECO:0000256" key="1">
    <source>
        <dbReference type="SAM" id="MobiDB-lite"/>
    </source>
</evidence>
<evidence type="ECO:0000313" key="2">
    <source>
        <dbReference type="EMBL" id="KAG9499686.1"/>
    </source>
</evidence>
<reference evidence="2" key="1">
    <citation type="journal article" date="2021" name="Mol. Plant Microbe Interact.">
        <title>Telomere to telomere genome assembly of Fusarium musae F31, causal agent of crown rot disease of banana.</title>
        <authorList>
            <person name="Degradi L."/>
            <person name="Tava V."/>
            <person name="Kunova A."/>
            <person name="Cortesi P."/>
            <person name="Saracchi M."/>
            <person name="Pasquali M."/>
        </authorList>
    </citation>
    <scope>NUCLEOTIDE SEQUENCE</scope>
    <source>
        <strain evidence="2">F31</strain>
    </source>
</reference>
<sequence length="211" mass="24367">MSTQQSPDEEARMVAKIYSTPFYKKVNDLARNTAGTVYDPRMGPPPPSPPLKEFCPIPPSSQTQRPDTPRPNETYIDNTLIPGQTVVNEKWDENLERVFGGIYSRRDWKDLADMTDKCWKHLRKQKNRNQRLDKWNLDEIELYGRLSIWGVHRDVIVALIGLPVNANWTPEEADHLEAAIINESKYIPVTQQEARANLEERQKELSPSPEM</sequence>
<proteinExistence type="predicted"/>
<dbReference type="EMBL" id="JAHBCI010000006">
    <property type="protein sequence ID" value="KAG9499686.1"/>
    <property type="molecule type" value="Genomic_DNA"/>
</dbReference>
<dbReference type="Proteomes" id="UP000827133">
    <property type="component" value="Unassembled WGS sequence"/>
</dbReference>
<protein>
    <submittedName>
        <fullName evidence="2">Uncharacterized protein</fullName>
    </submittedName>
</protein>
<feature type="region of interest" description="Disordered" evidence="1">
    <location>
        <begin position="34"/>
        <end position="71"/>
    </location>
</feature>
<organism evidence="2 3">
    <name type="scientific">Fusarium musae</name>
    <dbReference type="NCBI Taxonomy" id="1042133"/>
    <lineage>
        <taxon>Eukaryota</taxon>
        <taxon>Fungi</taxon>
        <taxon>Dikarya</taxon>
        <taxon>Ascomycota</taxon>
        <taxon>Pezizomycotina</taxon>
        <taxon>Sordariomycetes</taxon>
        <taxon>Hypocreomycetidae</taxon>
        <taxon>Hypocreales</taxon>
        <taxon>Nectriaceae</taxon>
        <taxon>Fusarium</taxon>
    </lineage>
</organism>
<evidence type="ECO:0000313" key="3">
    <source>
        <dbReference type="Proteomes" id="UP000827133"/>
    </source>
</evidence>
<dbReference type="AlphaFoldDB" id="A0A9P8ILX9"/>
<keyword evidence="3" id="KW-1185">Reference proteome</keyword>
<dbReference type="RefSeq" id="XP_044678686.1">
    <property type="nucleotide sequence ID" value="XM_044825769.1"/>
</dbReference>
<dbReference type="GeneID" id="68316001"/>